<dbReference type="OrthoDB" id="1532798at2759"/>
<feature type="region of interest" description="Disordered" evidence="2">
    <location>
        <begin position="626"/>
        <end position="697"/>
    </location>
</feature>
<dbReference type="PANTHER" id="PTHR14359">
    <property type="entry name" value="HOMO-OLIGOMERIC FLAVIN CONTAINING CYS DECARBOXYLASE FAMILY"/>
    <property type="match status" value="1"/>
</dbReference>
<dbReference type="KEGG" id="ndi:NDAI_0F00610"/>
<feature type="region of interest" description="Disordered" evidence="2">
    <location>
        <begin position="290"/>
        <end position="309"/>
    </location>
</feature>
<feature type="compositionally biased region" description="Polar residues" evidence="2">
    <location>
        <begin position="69"/>
        <end position="78"/>
    </location>
</feature>
<dbReference type="GO" id="GO:0015937">
    <property type="term" value="P:coenzyme A biosynthetic process"/>
    <property type="evidence" value="ECO:0007669"/>
    <property type="project" value="TreeGrafter"/>
</dbReference>
<accession>G0WC69</accession>
<evidence type="ECO:0000256" key="2">
    <source>
        <dbReference type="SAM" id="MobiDB-lite"/>
    </source>
</evidence>
<evidence type="ECO:0000256" key="1">
    <source>
        <dbReference type="ARBA" id="ARBA00038350"/>
    </source>
</evidence>
<dbReference type="HOGENOM" id="CLU_014402_1_0_1"/>
<name>G0WC69_NAUDC</name>
<evidence type="ECO:0000313" key="4">
    <source>
        <dbReference type="EMBL" id="CCD25380.1"/>
    </source>
</evidence>
<sequence length="697" mass="76139">MTQPIDDKEKELVSIIARSDSNVSNSNINISTNTNIMGPPPTSSVAVRSTVQNDLVPTSTNNNNTIPTQGGNTQRLASNGSVISPTLCSQTTKSIMNVSGTSGAVVNNTPEPGLKRIPTVTFHDPKFSASVSLISNQVPVKPETQDINEVNIVGPGGKLSKLNTTKVTSHENTIDTPLTMLTSPTSILSSSNTSIATTTTSNNNLKDLNKQNINMTNKGTLESVMADAFTADHPHFIVEDSLHTPTAIRSRSNSNSTSPPASIMMIQTNGSQGKLDREASIISRVSEPTPLESVLEEPTNHLSVSTSTTMIKENKPTEPMLQKKNLEQNKNITTTTTTNASAGPQSVAPNIPKRETGKNIEPRLPQDDGKLHILFGACGTLSVFKIKGMIKKLEEIYGRDKVSIQVILTEDATKFFTRKSVKKNCNNNNSNANIMNNNDCNDIASPNDIVRRTGSEASMISRVSSTSGSLPSTPMIPFKSSSSPTAKIEIPPHIQFWTDQDEWDVWRQRTDPVLHIELRRWADILVIAPLTANSLSKISLGLCDNLLTSVIRAWNPNFPIFLAPSMVSSTFNSTMTKKQLNIINEEMPWITVFKPSEKVMDINGDIGLGGMMDGNEIVDKIVMKLGGYPEDEDDNDDDDDDEEEGEVKNITDTEADDDDDEDEDEDDDDDDEDEDEDEAAQQQETNSYLEEDNTVNI</sequence>
<dbReference type="GO" id="GO:0010181">
    <property type="term" value="F:FMN binding"/>
    <property type="evidence" value="ECO:0007669"/>
    <property type="project" value="TreeGrafter"/>
</dbReference>
<feature type="compositionally biased region" description="Polar residues" evidence="2">
    <location>
        <begin position="300"/>
        <end position="309"/>
    </location>
</feature>
<dbReference type="Pfam" id="PF02441">
    <property type="entry name" value="Flavoprotein"/>
    <property type="match status" value="1"/>
</dbReference>
<feature type="compositionally biased region" description="Low complexity" evidence="2">
    <location>
        <begin position="57"/>
        <end position="68"/>
    </location>
</feature>
<dbReference type="EMBL" id="HE580272">
    <property type="protein sequence ID" value="CCD25380.1"/>
    <property type="molecule type" value="Genomic_DNA"/>
</dbReference>
<feature type="compositionally biased region" description="Basic and acidic residues" evidence="2">
    <location>
        <begin position="352"/>
        <end position="366"/>
    </location>
</feature>
<proteinExistence type="inferred from homology"/>
<feature type="compositionally biased region" description="Polar residues" evidence="2">
    <location>
        <begin position="339"/>
        <end position="348"/>
    </location>
</feature>
<dbReference type="GeneID" id="11499119"/>
<dbReference type="InterPro" id="IPR036551">
    <property type="entry name" value="Flavin_trans-like"/>
</dbReference>
<gene>
    <name evidence="4" type="primary">NDAI0F00610</name>
    <name evidence="4" type="ordered locus">NDAI_0F00610</name>
</gene>
<dbReference type="SUPFAM" id="SSF52507">
    <property type="entry name" value="Homo-oligomeric flavin-containing Cys decarboxylases, HFCD"/>
    <property type="match status" value="2"/>
</dbReference>
<dbReference type="PANTHER" id="PTHR14359:SF17">
    <property type="entry name" value="PHOSPHOPANTOTHENOYLCYSTEINE DECARBOXYLASE SUBUNIT SIS2-RELATED"/>
    <property type="match status" value="1"/>
</dbReference>
<organism evidence="4 5">
    <name type="scientific">Naumovozyma dairenensis (strain ATCC 10597 / BCRC 20456 / CBS 421 / NBRC 0211 / NRRL Y-12639)</name>
    <name type="common">Saccharomyces dairenensis</name>
    <dbReference type="NCBI Taxonomy" id="1071378"/>
    <lineage>
        <taxon>Eukaryota</taxon>
        <taxon>Fungi</taxon>
        <taxon>Dikarya</taxon>
        <taxon>Ascomycota</taxon>
        <taxon>Saccharomycotina</taxon>
        <taxon>Saccharomycetes</taxon>
        <taxon>Saccharomycetales</taxon>
        <taxon>Saccharomycetaceae</taxon>
        <taxon>Naumovozyma</taxon>
    </lineage>
</organism>
<dbReference type="GO" id="GO:0004633">
    <property type="term" value="F:phosphopantothenoylcysteine decarboxylase activity"/>
    <property type="evidence" value="ECO:0007669"/>
    <property type="project" value="TreeGrafter"/>
</dbReference>
<feature type="compositionally biased region" description="Acidic residues" evidence="2">
    <location>
        <begin position="653"/>
        <end position="679"/>
    </location>
</feature>
<dbReference type="OMA" id="WNPSYPI"/>
<dbReference type="Proteomes" id="UP000000689">
    <property type="component" value="Chromosome 6"/>
</dbReference>
<reference evidence="4 5" key="1">
    <citation type="journal article" date="2011" name="Proc. Natl. Acad. Sci. U.S.A.">
        <title>Evolutionary erosion of yeast sex chromosomes by mating-type switching accidents.</title>
        <authorList>
            <person name="Gordon J.L."/>
            <person name="Armisen D."/>
            <person name="Proux-Wera E."/>
            <person name="Oheigeartaigh S.S."/>
            <person name="Byrne K.P."/>
            <person name="Wolfe K.H."/>
        </authorList>
    </citation>
    <scope>NUCLEOTIDE SEQUENCE [LARGE SCALE GENOMIC DNA]</scope>
    <source>
        <strain evidence="5">ATCC 10597 / BCRC 20456 / CBS 421 / NBRC 0211 / NRRL Y-12639</strain>
    </source>
</reference>
<evidence type="ECO:0000259" key="3">
    <source>
        <dbReference type="Pfam" id="PF02441"/>
    </source>
</evidence>
<dbReference type="InterPro" id="IPR003382">
    <property type="entry name" value="Flavoprotein"/>
</dbReference>
<keyword evidence="5" id="KW-1185">Reference proteome</keyword>
<comment type="similarity">
    <text evidence="1">Belongs to the HFCD (homooligomeric flavin containing Cys decarboxylase) superfamily.</text>
</comment>
<dbReference type="eggNOG" id="KOG0672">
    <property type="taxonomic scope" value="Eukaryota"/>
</dbReference>
<dbReference type="STRING" id="1071378.G0WC69"/>
<feature type="compositionally biased region" description="Acidic residues" evidence="2">
    <location>
        <begin position="629"/>
        <end position="645"/>
    </location>
</feature>
<dbReference type="GO" id="GO:0071513">
    <property type="term" value="C:phosphopantothenoylcysteine decarboxylase complex"/>
    <property type="evidence" value="ECO:0007669"/>
    <property type="project" value="TreeGrafter"/>
</dbReference>
<feature type="region of interest" description="Disordered" evidence="2">
    <location>
        <begin position="334"/>
        <end position="366"/>
    </location>
</feature>
<dbReference type="Gene3D" id="3.40.50.1950">
    <property type="entry name" value="Flavin prenyltransferase-like"/>
    <property type="match status" value="1"/>
</dbReference>
<feature type="domain" description="Flavoprotein" evidence="3">
    <location>
        <begin position="372"/>
        <end position="623"/>
    </location>
</feature>
<feature type="region of interest" description="Disordered" evidence="2">
    <location>
        <begin position="55"/>
        <end position="78"/>
    </location>
</feature>
<dbReference type="AlphaFoldDB" id="G0WC69"/>
<dbReference type="RefSeq" id="XP_003670623.1">
    <property type="nucleotide sequence ID" value="XM_003670575.1"/>
</dbReference>
<protein>
    <recommendedName>
        <fullName evidence="3">Flavoprotein domain-containing protein</fullName>
    </recommendedName>
</protein>
<evidence type="ECO:0000313" key="5">
    <source>
        <dbReference type="Proteomes" id="UP000000689"/>
    </source>
</evidence>